<accession>A0ABN9T027</accession>
<sequence length="84" mass="9122">AAATALSVAKRAHIVAYFRDACLGTKACYIGEACSTEAHFVMKLASSCRCNYFNIQVCFVEACVIIERIFAGASFIVGARFIME</sequence>
<comment type="caution">
    <text evidence="1">The sequence shown here is derived from an EMBL/GenBank/DDBJ whole genome shotgun (WGS) entry which is preliminary data.</text>
</comment>
<keyword evidence="2" id="KW-1185">Reference proteome</keyword>
<gene>
    <name evidence="1" type="ORF">PCOR1329_LOCUS34125</name>
</gene>
<protein>
    <submittedName>
        <fullName evidence="1">Uncharacterized protein</fullName>
    </submittedName>
</protein>
<feature type="non-terminal residue" evidence="1">
    <location>
        <position position="84"/>
    </location>
</feature>
<reference evidence="1" key="1">
    <citation type="submission" date="2023-10" db="EMBL/GenBank/DDBJ databases">
        <authorList>
            <person name="Chen Y."/>
            <person name="Shah S."/>
            <person name="Dougan E. K."/>
            <person name="Thang M."/>
            <person name="Chan C."/>
        </authorList>
    </citation>
    <scope>NUCLEOTIDE SEQUENCE [LARGE SCALE GENOMIC DNA]</scope>
</reference>
<evidence type="ECO:0000313" key="1">
    <source>
        <dbReference type="EMBL" id="CAK0838099.1"/>
    </source>
</evidence>
<dbReference type="Proteomes" id="UP001189429">
    <property type="component" value="Unassembled WGS sequence"/>
</dbReference>
<name>A0ABN9T027_9DINO</name>
<feature type="non-terminal residue" evidence="1">
    <location>
        <position position="1"/>
    </location>
</feature>
<organism evidence="1 2">
    <name type="scientific">Prorocentrum cordatum</name>
    <dbReference type="NCBI Taxonomy" id="2364126"/>
    <lineage>
        <taxon>Eukaryota</taxon>
        <taxon>Sar</taxon>
        <taxon>Alveolata</taxon>
        <taxon>Dinophyceae</taxon>
        <taxon>Prorocentrales</taxon>
        <taxon>Prorocentraceae</taxon>
        <taxon>Prorocentrum</taxon>
    </lineage>
</organism>
<proteinExistence type="predicted"/>
<evidence type="ECO:0000313" key="2">
    <source>
        <dbReference type="Proteomes" id="UP001189429"/>
    </source>
</evidence>
<dbReference type="EMBL" id="CAUYUJ010014198">
    <property type="protein sequence ID" value="CAK0838099.1"/>
    <property type="molecule type" value="Genomic_DNA"/>
</dbReference>